<proteinExistence type="predicted"/>
<protein>
    <submittedName>
        <fullName evidence="1">Uncharacterized protein</fullName>
    </submittedName>
</protein>
<dbReference type="Proteomes" id="UP000292958">
    <property type="component" value="Unassembled WGS sequence"/>
</dbReference>
<dbReference type="EMBL" id="SHKW01000001">
    <property type="protein sequence ID" value="RZU43413.1"/>
    <property type="molecule type" value="Genomic_DNA"/>
</dbReference>
<name>A0A4Q7Z1J2_9BACT</name>
<keyword evidence="2" id="KW-1185">Reference proteome</keyword>
<accession>A0A4Q7Z1J2</accession>
<gene>
    <name evidence="1" type="ORF">BDD14_5072</name>
</gene>
<comment type="caution">
    <text evidence="1">The sequence shown here is derived from an EMBL/GenBank/DDBJ whole genome shotgun (WGS) entry which is preliminary data.</text>
</comment>
<sequence length="40" mass="4735">MLKEVQGRWENNFTVGAFLCHRVKSNSIYATSSKWLYQLE</sequence>
<organism evidence="1 2">
    <name type="scientific">Edaphobacter modestus</name>
    <dbReference type="NCBI Taxonomy" id="388466"/>
    <lineage>
        <taxon>Bacteria</taxon>
        <taxon>Pseudomonadati</taxon>
        <taxon>Acidobacteriota</taxon>
        <taxon>Terriglobia</taxon>
        <taxon>Terriglobales</taxon>
        <taxon>Acidobacteriaceae</taxon>
        <taxon>Edaphobacter</taxon>
    </lineage>
</organism>
<reference evidence="1 2" key="1">
    <citation type="submission" date="2019-02" db="EMBL/GenBank/DDBJ databases">
        <title>Genomic Encyclopedia of Archaeal and Bacterial Type Strains, Phase II (KMG-II): from individual species to whole genera.</title>
        <authorList>
            <person name="Goeker M."/>
        </authorList>
    </citation>
    <scope>NUCLEOTIDE SEQUENCE [LARGE SCALE GENOMIC DNA]</scope>
    <source>
        <strain evidence="1 2">DSM 18101</strain>
    </source>
</reference>
<dbReference type="AlphaFoldDB" id="A0A4Q7Z1J2"/>
<evidence type="ECO:0000313" key="1">
    <source>
        <dbReference type="EMBL" id="RZU43413.1"/>
    </source>
</evidence>
<evidence type="ECO:0000313" key="2">
    <source>
        <dbReference type="Proteomes" id="UP000292958"/>
    </source>
</evidence>